<gene>
    <name evidence="8" type="ORF">DCC88_10805</name>
</gene>
<comment type="caution">
    <text evidence="8">The sequence shown here is derived from an EMBL/GenBank/DDBJ whole genome shotgun (WGS) entry which is preliminary data.</text>
</comment>
<keyword evidence="5" id="KW-0472">Membrane</keyword>
<keyword evidence="9" id="KW-1185">Reference proteome</keyword>
<evidence type="ECO:0000256" key="2">
    <source>
        <dbReference type="ARBA" id="ARBA00022519"/>
    </source>
</evidence>
<dbReference type="InterPro" id="IPR043461">
    <property type="entry name" value="LpxH-like"/>
</dbReference>
<evidence type="ECO:0000259" key="7">
    <source>
        <dbReference type="Pfam" id="PF00149"/>
    </source>
</evidence>
<dbReference type="GO" id="GO:0008758">
    <property type="term" value="F:UDP-2,3-diacylglucosamine hydrolase activity"/>
    <property type="evidence" value="ECO:0007669"/>
    <property type="project" value="TreeGrafter"/>
</dbReference>
<name>A0A369KR50_9BACT</name>
<evidence type="ECO:0000256" key="5">
    <source>
        <dbReference type="ARBA" id="ARBA00023136"/>
    </source>
</evidence>
<keyword evidence="4" id="KW-0378">Hydrolase</keyword>
<dbReference type="PANTHER" id="PTHR34990">
    <property type="entry name" value="UDP-2,3-DIACYLGLUCOSAMINE HYDROLASE-RELATED"/>
    <property type="match status" value="1"/>
</dbReference>
<feature type="domain" description="Calcineurin-like phosphoesterase" evidence="7">
    <location>
        <begin position="12"/>
        <end position="222"/>
    </location>
</feature>
<evidence type="ECO:0000313" key="8">
    <source>
        <dbReference type="EMBL" id="RDB35327.1"/>
    </source>
</evidence>
<dbReference type="GO" id="GO:0016020">
    <property type="term" value="C:membrane"/>
    <property type="evidence" value="ECO:0007669"/>
    <property type="project" value="GOC"/>
</dbReference>
<reference evidence="8" key="1">
    <citation type="submission" date="2018-04" db="EMBL/GenBank/DDBJ databases">
        <title>Draft genome sequence of the Candidatus Spirobacillus cienkowskii, a pathogen of freshwater Daphnia species, reconstructed from hemolymph metagenomic reads.</title>
        <authorList>
            <person name="Bresciani L."/>
            <person name="Lemos L.N."/>
            <person name="Wale N."/>
            <person name="Lin J.Y."/>
            <person name="Fernandes G.R."/>
            <person name="Duffy M.A."/>
            <person name="Rodrigues J.M."/>
        </authorList>
    </citation>
    <scope>NUCLEOTIDE SEQUENCE [LARGE SCALE GENOMIC DNA]</scope>
    <source>
        <strain evidence="8">Binning01</strain>
    </source>
</reference>
<organism evidence="8 9">
    <name type="scientific">Spirobacillus cienkowskii</name>
    <dbReference type="NCBI Taxonomy" id="495820"/>
    <lineage>
        <taxon>Bacteria</taxon>
        <taxon>Pseudomonadati</taxon>
        <taxon>Bdellovibrionota</taxon>
        <taxon>Oligoflexia</taxon>
        <taxon>Silvanigrellales</taxon>
        <taxon>Spirobacillus</taxon>
    </lineage>
</organism>
<protein>
    <recommendedName>
        <fullName evidence="7">Calcineurin-like phosphoesterase domain-containing protein</fullName>
    </recommendedName>
</protein>
<keyword evidence="6" id="KW-0464">Manganese</keyword>
<dbReference type="GO" id="GO:0046872">
    <property type="term" value="F:metal ion binding"/>
    <property type="evidence" value="ECO:0007669"/>
    <property type="project" value="UniProtKB-KW"/>
</dbReference>
<dbReference type="GO" id="GO:0009245">
    <property type="term" value="P:lipid A biosynthetic process"/>
    <property type="evidence" value="ECO:0007669"/>
    <property type="project" value="TreeGrafter"/>
</dbReference>
<evidence type="ECO:0000256" key="4">
    <source>
        <dbReference type="ARBA" id="ARBA00022801"/>
    </source>
</evidence>
<evidence type="ECO:0000256" key="6">
    <source>
        <dbReference type="ARBA" id="ARBA00023211"/>
    </source>
</evidence>
<evidence type="ECO:0000256" key="3">
    <source>
        <dbReference type="ARBA" id="ARBA00022723"/>
    </source>
</evidence>
<dbReference type="InterPro" id="IPR029052">
    <property type="entry name" value="Metallo-depent_PP-like"/>
</dbReference>
<keyword evidence="3" id="KW-0479">Metal-binding</keyword>
<dbReference type="PANTHER" id="PTHR34990:SF1">
    <property type="entry name" value="UDP-2,3-DIACYLGLUCOSAMINE HYDROLASE"/>
    <property type="match status" value="1"/>
</dbReference>
<dbReference type="EMBL" id="QOVW01000090">
    <property type="protein sequence ID" value="RDB35327.1"/>
    <property type="molecule type" value="Genomic_DNA"/>
</dbReference>
<dbReference type="Gene3D" id="3.60.21.10">
    <property type="match status" value="1"/>
</dbReference>
<evidence type="ECO:0000256" key="1">
    <source>
        <dbReference type="ARBA" id="ARBA00022475"/>
    </source>
</evidence>
<keyword evidence="1" id="KW-1003">Cell membrane</keyword>
<proteinExistence type="predicted"/>
<evidence type="ECO:0000313" key="9">
    <source>
        <dbReference type="Proteomes" id="UP000253934"/>
    </source>
</evidence>
<sequence length="273" mass="32320">MKTIKLQNINNFIVISDVHLRNPKDENTKIFIETLDQIIVENYKNKIDALFLLGDIFDFIAASKNYFLNFWKEIFDKFAQIKQLGMQIYFIEGNHDFGFEHFKSKTLNHYFTDYGDFIIEFEHKIFGLVVLRHGDNVVCSNSYHKVRAILKSSYFQKLINFLLPGFIMHFICISYAKKSRKKGEYNKLQPSFLKHCIENYTNEYKTNFNKKIDTLFLGHIHVFLDTSLNNSRFIVGPDWHSAPNYFICTDHNLQRIFVKSDKQILKPNSLLEN</sequence>
<keyword evidence="2" id="KW-0997">Cell inner membrane</keyword>
<dbReference type="Pfam" id="PF00149">
    <property type="entry name" value="Metallophos"/>
    <property type="match status" value="1"/>
</dbReference>
<dbReference type="AlphaFoldDB" id="A0A369KR50"/>
<dbReference type="InterPro" id="IPR004843">
    <property type="entry name" value="Calcineurin-like_PHP"/>
</dbReference>
<accession>A0A369KR50</accession>
<dbReference type="Proteomes" id="UP000253934">
    <property type="component" value="Unassembled WGS sequence"/>
</dbReference>
<dbReference type="SUPFAM" id="SSF56300">
    <property type="entry name" value="Metallo-dependent phosphatases"/>
    <property type="match status" value="1"/>
</dbReference>